<protein>
    <recommendedName>
        <fullName evidence="3">Secreted protein</fullName>
    </recommendedName>
</protein>
<dbReference type="EMBL" id="JAOZYC010000002">
    <property type="protein sequence ID" value="MEB8336327.1"/>
    <property type="molecule type" value="Genomic_DNA"/>
</dbReference>
<name>A0ABU6F0F0_9ACTN</name>
<comment type="caution">
    <text evidence="1">The sequence shown here is derived from an EMBL/GenBank/DDBJ whole genome shotgun (WGS) entry which is preliminary data.</text>
</comment>
<dbReference type="RefSeq" id="WP_326013926.1">
    <property type="nucleotide sequence ID" value="NZ_JAOZYC010000002.1"/>
</dbReference>
<reference evidence="1 2" key="1">
    <citation type="submission" date="2022-10" db="EMBL/GenBank/DDBJ databases">
        <authorList>
            <person name="Xie J."/>
            <person name="Shen N."/>
        </authorList>
    </citation>
    <scope>NUCLEOTIDE SEQUENCE [LARGE SCALE GENOMIC DNA]</scope>
    <source>
        <strain evidence="1 2">YIM65594</strain>
    </source>
</reference>
<evidence type="ECO:0000313" key="1">
    <source>
        <dbReference type="EMBL" id="MEB8336327.1"/>
    </source>
</evidence>
<evidence type="ECO:0008006" key="3">
    <source>
        <dbReference type="Google" id="ProtNLM"/>
    </source>
</evidence>
<organism evidence="1 2">
    <name type="scientific">Streptomyces endophyticus</name>
    <dbReference type="NCBI Taxonomy" id="714166"/>
    <lineage>
        <taxon>Bacteria</taxon>
        <taxon>Bacillati</taxon>
        <taxon>Actinomycetota</taxon>
        <taxon>Actinomycetes</taxon>
        <taxon>Kitasatosporales</taxon>
        <taxon>Streptomycetaceae</taxon>
        <taxon>Streptomyces</taxon>
    </lineage>
</organism>
<evidence type="ECO:0000313" key="2">
    <source>
        <dbReference type="Proteomes" id="UP001354931"/>
    </source>
</evidence>
<keyword evidence="2" id="KW-1185">Reference proteome</keyword>
<accession>A0ABU6F0F0</accession>
<proteinExistence type="predicted"/>
<gene>
    <name evidence="1" type="ORF">OKJ99_02165</name>
</gene>
<dbReference type="Proteomes" id="UP001354931">
    <property type="component" value="Unassembled WGS sequence"/>
</dbReference>
<sequence length="54" mass="5922">MAALLWLLIPVVAAVAAGLWGIWAGRQRHKTGDVTELSGYARFREAMEKSHQGT</sequence>